<protein>
    <submittedName>
        <fullName evidence="1">Uncharacterized protein</fullName>
    </submittedName>
</protein>
<name>A0ACC3TS96_9ASCO</name>
<accession>A0ACC3TS96</accession>
<keyword evidence="2" id="KW-1185">Reference proteome</keyword>
<proteinExistence type="predicted"/>
<organism evidence="1 2">
    <name type="scientific">Lipomyces orientalis</name>
    <dbReference type="NCBI Taxonomy" id="1233043"/>
    <lineage>
        <taxon>Eukaryota</taxon>
        <taxon>Fungi</taxon>
        <taxon>Dikarya</taxon>
        <taxon>Ascomycota</taxon>
        <taxon>Saccharomycotina</taxon>
        <taxon>Lipomycetes</taxon>
        <taxon>Lipomycetales</taxon>
        <taxon>Lipomycetaceae</taxon>
        <taxon>Lipomyces</taxon>
    </lineage>
</organism>
<comment type="caution">
    <text evidence="1">The sequence shown here is derived from an EMBL/GenBank/DDBJ whole genome shotgun (WGS) entry which is preliminary data.</text>
</comment>
<evidence type="ECO:0000313" key="2">
    <source>
        <dbReference type="Proteomes" id="UP001489719"/>
    </source>
</evidence>
<dbReference type="EMBL" id="MU970054">
    <property type="protein sequence ID" value="KAK9324049.1"/>
    <property type="molecule type" value="Genomic_DNA"/>
</dbReference>
<sequence length="74" mass="8377">MADISEKFDGMSIKDQGGEQSWSGEQRRTYVPPHARKFGDLAASKYSNGYVIYLIGSLCLYGVRSQKLWSRGWV</sequence>
<reference evidence="2" key="1">
    <citation type="journal article" date="2024" name="Front. Bioeng. Biotechnol.">
        <title>Genome-scale model development and genomic sequencing of the oleaginous clade Lipomyces.</title>
        <authorList>
            <person name="Czajka J.J."/>
            <person name="Han Y."/>
            <person name="Kim J."/>
            <person name="Mondo S.J."/>
            <person name="Hofstad B.A."/>
            <person name="Robles A."/>
            <person name="Haridas S."/>
            <person name="Riley R."/>
            <person name="LaButti K."/>
            <person name="Pangilinan J."/>
            <person name="Andreopoulos W."/>
            <person name="Lipzen A."/>
            <person name="Yan J."/>
            <person name="Wang M."/>
            <person name="Ng V."/>
            <person name="Grigoriev I.V."/>
            <person name="Spatafora J.W."/>
            <person name="Magnuson J.K."/>
            <person name="Baker S.E."/>
            <person name="Pomraning K.R."/>
        </authorList>
    </citation>
    <scope>NUCLEOTIDE SEQUENCE [LARGE SCALE GENOMIC DNA]</scope>
    <source>
        <strain evidence="2">CBS 10300</strain>
    </source>
</reference>
<gene>
    <name evidence="1" type="ORF">V1517DRAFT_318605</name>
</gene>
<evidence type="ECO:0000313" key="1">
    <source>
        <dbReference type="EMBL" id="KAK9324049.1"/>
    </source>
</evidence>
<dbReference type="Proteomes" id="UP001489719">
    <property type="component" value="Unassembled WGS sequence"/>
</dbReference>